<accession>A0A9D4VGK8</accession>
<sequence>MHKRIYGLVGLFFVLDFPPIFSSVCLVSCVALALDRLSVEREREREREGGGEIVWVYFGGDRGYTERGGEIVWVYFGGDRGMCSPPGVGVFTVCNGGLLISDCV</sequence>
<evidence type="ECO:0000313" key="2">
    <source>
        <dbReference type="Proteomes" id="UP000886520"/>
    </source>
</evidence>
<dbReference type="AlphaFoldDB" id="A0A9D4VGK8"/>
<reference evidence="1" key="1">
    <citation type="submission" date="2021-01" db="EMBL/GenBank/DDBJ databases">
        <title>Adiantum capillus-veneris genome.</title>
        <authorList>
            <person name="Fang Y."/>
            <person name="Liao Q."/>
        </authorList>
    </citation>
    <scope>NUCLEOTIDE SEQUENCE</scope>
    <source>
        <strain evidence="1">H3</strain>
        <tissue evidence="1">Leaf</tissue>
    </source>
</reference>
<evidence type="ECO:0000313" key="1">
    <source>
        <dbReference type="EMBL" id="KAI5085098.1"/>
    </source>
</evidence>
<organism evidence="1 2">
    <name type="scientific">Adiantum capillus-veneris</name>
    <name type="common">Maidenhair fern</name>
    <dbReference type="NCBI Taxonomy" id="13818"/>
    <lineage>
        <taxon>Eukaryota</taxon>
        <taxon>Viridiplantae</taxon>
        <taxon>Streptophyta</taxon>
        <taxon>Embryophyta</taxon>
        <taxon>Tracheophyta</taxon>
        <taxon>Polypodiopsida</taxon>
        <taxon>Polypodiidae</taxon>
        <taxon>Polypodiales</taxon>
        <taxon>Pteridineae</taxon>
        <taxon>Pteridaceae</taxon>
        <taxon>Vittarioideae</taxon>
        <taxon>Adiantum</taxon>
    </lineage>
</organism>
<proteinExistence type="predicted"/>
<protein>
    <submittedName>
        <fullName evidence="1">Uncharacterized protein</fullName>
    </submittedName>
</protein>
<name>A0A9D4VGK8_ADICA</name>
<dbReference type="Proteomes" id="UP000886520">
    <property type="component" value="Chromosome 1"/>
</dbReference>
<dbReference type="EMBL" id="JABFUD020000001">
    <property type="protein sequence ID" value="KAI5085098.1"/>
    <property type="molecule type" value="Genomic_DNA"/>
</dbReference>
<keyword evidence="2" id="KW-1185">Reference proteome</keyword>
<gene>
    <name evidence="1" type="ORF">GOP47_0001267</name>
</gene>
<comment type="caution">
    <text evidence="1">The sequence shown here is derived from an EMBL/GenBank/DDBJ whole genome shotgun (WGS) entry which is preliminary data.</text>
</comment>